<feature type="compositionally biased region" description="Acidic residues" evidence="3">
    <location>
        <begin position="1008"/>
        <end position="1022"/>
    </location>
</feature>
<feature type="compositionally biased region" description="Acidic residues" evidence="3">
    <location>
        <begin position="725"/>
        <end position="734"/>
    </location>
</feature>
<feature type="region of interest" description="Disordered" evidence="3">
    <location>
        <begin position="1090"/>
        <end position="1111"/>
    </location>
</feature>
<keyword evidence="4" id="KW-0472">Membrane</keyword>
<proteinExistence type="predicted"/>
<feature type="region of interest" description="Disordered" evidence="3">
    <location>
        <begin position="491"/>
        <end position="510"/>
    </location>
</feature>
<feature type="signal peptide" evidence="5">
    <location>
        <begin position="1"/>
        <end position="21"/>
    </location>
</feature>
<protein>
    <submittedName>
        <fullName evidence="6">Pilus assembly protein FimV</fullName>
    </submittedName>
</protein>
<dbReference type="Gene3D" id="1.20.58.2200">
    <property type="match status" value="1"/>
</dbReference>
<organism evidence="6">
    <name type="scientific">Pseudoalteromonas translucida KMM 520</name>
    <dbReference type="NCBI Taxonomy" id="1315283"/>
    <lineage>
        <taxon>Bacteria</taxon>
        <taxon>Pseudomonadati</taxon>
        <taxon>Pseudomonadota</taxon>
        <taxon>Gammaproteobacteria</taxon>
        <taxon>Alteromonadales</taxon>
        <taxon>Pseudoalteromonadaceae</taxon>
        <taxon>Pseudoalteromonas</taxon>
    </lineage>
</organism>
<feature type="coiled-coil region" evidence="2">
    <location>
        <begin position="147"/>
        <end position="213"/>
    </location>
</feature>
<dbReference type="RefSeq" id="WP_058373814.1">
    <property type="nucleotide sequence ID" value="NZ_CP011034.1"/>
</dbReference>
<feature type="region of interest" description="Disordered" evidence="3">
    <location>
        <begin position="633"/>
        <end position="697"/>
    </location>
</feature>
<feature type="region of interest" description="Disordered" evidence="3">
    <location>
        <begin position="785"/>
        <end position="919"/>
    </location>
</feature>
<feature type="repeat" description="TPR" evidence="1">
    <location>
        <begin position="1300"/>
        <end position="1333"/>
    </location>
</feature>
<evidence type="ECO:0000313" key="7">
    <source>
        <dbReference type="Proteomes" id="UP000065261"/>
    </source>
</evidence>
<keyword evidence="1" id="KW-0802">TPR repeat</keyword>
<feature type="compositionally biased region" description="Acidic residues" evidence="3">
    <location>
        <begin position="436"/>
        <end position="451"/>
    </location>
</feature>
<feature type="region of interest" description="Disordered" evidence="3">
    <location>
        <begin position="948"/>
        <end position="968"/>
    </location>
</feature>
<accession>A0A0U2WZ22</accession>
<keyword evidence="4" id="KW-1133">Transmembrane helix</keyword>
<dbReference type="InterPro" id="IPR038440">
    <property type="entry name" value="FimV_C_sf"/>
</dbReference>
<dbReference type="PROSITE" id="PS50005">
    <property type="entry name" value="TPR"/>
    <property type="match status" value="1"/>
</dbReference>
<evidence type="ECO:0000256" key="1">
    <source>
        <dbReference type="PROSITE-ProRule" id="PRU00339"/>
    </source>
</evidence>
<feature type="region of interest" description="Disordered" evidence="3">
    <location>
        <begin position="709"/>
        <end position="734"/>
    </location>
</feature>
<dbReference type="NCBIfam" id="TIGR03505">
    <property type="entry name" value="FimV_core"/>
    <property type="match status" value="1"/>
</dbReference>
<gene>
    <name evidence="6" type="primary">fimV</name>
    <name evidence="6" type="ORF">PTRA_a2547</name>
</gene>
<sequence length="1346" mass="149732">MRGLASLIILASALIVTSVYSQDSTQLKGPKGVDYGVQGRAIGPIKPTDTLWRIAVKVRPDNSVSIYQVMQALYNKNPNSFLEQNLNHMQSGAYLNIPTLAEIKSVSSDLARLRSEQDDKLWEKKKNGTLTQSEINTAQTKVTQARKVDVDEAKKELQKELNDIKTDQSNRLVELQQQFKSSVNNVEEILVENNKLKKQLTGISQELKNLREQLGQDSEIQLQLKELIVKQNEIIAQQKTKDAKQDAEFDLGALLSNPLVLILLMTIPALLIIFAVVMLLRKRANNTEQNNQDDDEFLPQTPVYSSDDSDDVVSAASHDDPIIPDPLDDLSVQLDDDISDDVLLDDGISDDVLLDDDVAFDDSLDDSNLLDQDELESLLSDDIIFDDEDGQDDDELDIFMQQGFDEPADSSLEDTIDLDLNTSQNSDDILSADDLDSLFDEDDSLPEIESSDSDKVAPESEDAHDEISAFSEELASEDDDFDIDDLLESEQPLIPNNTEELVEENDDFDLDDIDSLIDEANEQDDDLPEEQSSVTELVEENDDFDLDDIDSLIDEANEQGDDLLEEQSSVTELVEENDDFDLDDIDSLIDEANEQGDELLEEQSSVTELVEENDDFDLDDIDSLIDEANEQGDELLEEQSSATELVEENDDVDIDDIDSLIDKVSEQSDEEQPETALEEQNNTTELVEETDDSDLDEIDDIDSLIDEVSEQNDDLLEERSSATELVEENDDVDIDDIESLIDEVSEQNDEEQPETPLEEQKNTAELVEEADDFDLDDIDDIDSLIDEASEQGDEEQPETPLEEQNNTAELAEKADDFDLDDIDDIDSLIDEVSEQSDEEQAEAPLEEQNNTAELVEETDDFDLDDIDDIDSLIDEVSEQGDESVESSLSENTESALEPELAVEEQDDFGDSIIEDYSDTSQTLLDPEDALEEYNDDNLKSVDELLNELQQASDDEEYVEPPEWSVDDLNDVTEAELGDDPLGIENDESELLADESVPEGAAEVAAPSEELDADEYPELDLNDDAILAADEQQAFTPQELQGDNLDGDAKGMASSQAEQDLANSLLAGGNLDSLEDDFDDELLIENDFSELDSEQQNEDELLPITSPEVDASNSLEQQLNDDVSDDLLNEVDDIQVEQLNEELDAKLIDEQTNVDREAALMPTELPHNDEVASDDELDDEFMADLTQTDFDALLNELADADELDIADSSEFDVDFNNLLNDELDADESALAPPQPVVNSDTIEQTSKDEFVDIDALLEQSDDADTEHEPYDDVNMDVGLGDFDSLLAGDNPTDVDAESGGYSAKLDLARAYIEIDDFDSALKVIEDVINKGPKEVQQEALSLKAKLK</sequence>
<feature type="compositionally biased region" description="Acidic residues" evidence="3">
    <location>
        <begin position="686"/>
        <end position="697"/>
    </location>
</feature>
<evidence type="ECO:0000256" key="5">
    <source>
        <dbReference type="SAM" id="SignalP"/>
    </source>
</evidence>
<name>A0A0U2WZ22_9GAMM</name>
<feature type="compositionally biased region" description="Acidic residues" evidence="3">
    <location>
        <begin position="500"/>
        <end position="510"/>
    </location>
</feature>
<dbReference type="OrthoDB" id="5298707at2"/>
<dbReference type="InterPro" id="IPR019734">
    <property type="entry name" value="TPR_rpt"/>
</dbReference>
<evidence type="ECO:0000256" key="3">
    <source>
        <dbReference type="SAM" id="MobiDB-lite"/>
    </source>
</evidence>
<evidence type="ECO:0000256" key="2">
    <source>
        <dbReference type="SAM" id="Coils"/>
    </source>
</evidence>
<feature type="compositionally biased region" description="Acidic residues" evidence="3">
    <location>
        <begin position="854"/>
        <end position="884"/>
    </location>
</feature>
<evidence type="ECO:0000313" key="6">
    <source>
        <dbReference type="EMBL" id="ALS33624.1"/>
    </source>
</evidence>
<evidence type="ECO:0000256" key="4">
    <source>
        <dbReference type="SAM" id="Phobius"/>
    </source>
</evidence>
<keyword evidence="4" id="KW-0812">Transmembrane</keyword>
<dbReference type="EMBL" id="CP011034">
    <property type="protein sequence ID" value="ALS33624.1"/>
    <property type="molecule type" value="Genomic_DNA"/>
</dbReference>
<reference evidence="6 7" key="1">
    <citation type="submission" date="2015-03" db="EMBL/GenBank/DDBJ databases">
        <authorList>
            <person name="Murphy D."/>
        </authorList>
    </citation>
    <scope>NUCLEOTIDE SEQUENCE [LARGE SCALE GENOMIC DNA]</scope>
    <source>
        <strain evidence="6 7">KMM 520</strain>
    </source>
</reference>
<feature type="compositionally biased region" description="Acidic residues" evidence="3">
    <location>
        <begin position="952"/>
        <end position="968"/>
    </location>
</feature>
<feature type="compositionally biased region" description="Acidic residues" evidence="3">
    <location>
        <begin position="1090"/>
        <end position="1100"/>
    </location>
</feature>
<dbReference type="PATRIC" id="fig|1315283.4.peg.2215"/>
<feature type="region of interest" description="Disordered" evidence="3">
    <location>
        <begin position="744"/>
        <end position="763"/>
    </location>
</feature>
<feature type="compositionally biased region" description="Acidic residues" evidence="3">
    <location>
        <begin position="667"/>
        <end position="677"/>
    </location>
</feature>
<feature type="compositionally biased region" description="Acidic residues" evidence="3">
    <location>
        <begin position="744"/>
        <end position="757"/>
    </location>
</feature>
<dbReference type="InterPro" id="IPR020011">
    <property type="entry name" value="FimV_C"/>
</dbReference>
<feature type="chain" id="PRO_5006834010" evidence="5">
    <location>
        <begin position="22"/>
        <end position="1346"/>
    </location>
</feature>
<feature type="region of interest" description="Disordered" evidence="3">
    <location>
        <begin position="436"/>
        <end position="479"/>
    </location>
</feature>
<dbReference type="Proteomes" id="UP000065261">
    <property type="component" value="Chromosome I"/>
</dbReference>
<dbReference type="NCBIfam" id="TIGR03504">
    <property type="entry name" value="FimV_Cterm"/>
    <property type="match status" value="1"/>
</dbReference>
<keyword evidence="2" id="KW-0175">Coiled coil</keyword>
<feature type="compositionally biased region" description="Acidic residues" evidence="3">
    <location>
        <begin position="520"/>
        <end position="529"/>
    </location>
</feature>
<feature type="region of interest" description="Disordered" evidence="3">
    <location>
        <begin position="992"/>
        <end position="1060"/>
    </location>
</feature>
<feature type="region of interest" description="Disordered" evidence="3">
    <location>
        <begin position="288"/>
        <end position="327"/>
    </location>
</feature>
<feature type="compositionally biased region" description="Acidic residues" evidence="3">
    <location>
        <begin position="645"/>
        <end position="659"/>
    </location>
</feature>
<feature type="transmembrane region" description="Helical" evidence="4">
    <location>
        <begin position="259"/>
        <end position="280"/>
    </location>
</feature>
<feature type="compositionally biased region" description="Acidic residues" evidence="3">
    <location>
        <begin position="900"/>
        <end position="917"/>
    </location>
</feature>
<feature type="compositionally biased region" description="Acidic residues" evidence="3">
    <location>
        <begin position="817"/>
        <end position="845"/>
    </location>
</feature>
<feature type="compositionally biased region" description="Polar residues" evidence="3">
    <location>
        <begin position="885"/>
        <end position="894"/>
    </location>
</feature>
<dbReference type="KEGG" id="ptn:PTRA_a2547"/>
<feature type="region of interest" description="Disordered" evidence="3">
    <location>
        <begin position="520"/>
        <end position="544"/>
    </location>
</feature>
<keyword evidence="5" id="KW-0732">Signal</keyword>
<feature type="compositionally biased region" description="Acidic residues" evidence="3">
    <location>
        <begin position="785"/>
        <end position="801"/>
    </location>
</feature>
<dbReference type="InterPro" id="IPR020012">
    <property type="entry name" value="LysM_FimV"/>
</dbReference>